<dbReference type="RefSeq" id="XP_024390287.1">
    <property type="nucleotide sequence ID" value="XM_024534519.2"/>
</dbReference>
<dbReference type="PANTHER" id="PTHR46633">
    <property type="entry name" value="TRANSCRIPTION FACTOR MYC/MYB-RELATED"/>
    <property type="match status" value="1"/>
</dbReference>
<accession>A0A2K1JQF9</accession>
<evidence type="ECO:0000256" key="2">
    <source>
        <dbReference type="ARBA" id="ARBA00023163"/>
    </source>
</evidence>
<evidence type="ECO:0000313" key="7">
    <source>
        <dbReference type="Proteomes" id="UP000006727"/>
    </source>
</evidence>
<reference evidence="5 7" key="1">
    <citation type="journal article" date="2008" name="Science">
        <title>The Physcomitrella genome reveals evolutionary insights into the conquest of land by plants.</title>
        <authorList>
            <person name="Rensing S."/>
            <person name="Lang D."/>
            <person name="Zimmer A."/>
            <person name="Terry A."/>
            <person name="Salamov A."/>
            <person name="Shapiro H."/>
            <person name="Nishiyama T."/>
            <person name="Perroud P.-F."/>
            <person name="Lindquist E."/>
            <person name="Kamisugi Y."/>
            <person name="Tanahashi T."/>
            <person name="Sakakibara K."/>
            <person name="Fujita T."/>
            <person name="Oishi K."/>
            <person name="Shin-I T."/>
            <person name="Kuroki Y."/>
            <person name="Toyoda A."/>
            <person name="Suzuki Y."/>
            <person name="Hashimoto A."/>
            <person name="Yamaguchi K."/>
            <person name="Sugano A."/>
            <person name="Kohara Y."/>
            <person name="Fujiyama A."/>
            <person name="Anterola A."/>
            <person name="Aoki S."/>
            <person name="Ashton N."/>
            <person name="Barbazuk W.B."/>
            <person name="Barker E."/>
            <person name="Bennetzen J."/>
            <person name="Bezanilla M."/>
            <person name="Blankenship R."/>
            <person name="Cho S.H."/>
            <person name="Dutcher S."/>
            <person name="Estelle M."/>
            <person name="Fawcett J.A."/>
            <person name="Gundlach H."/>
            <person name="Hanada K."/>
            <person name="Heyl A."/>
            <person name="Hicks K.A."/>
            <person name="Hugh J."/>
            <person name="Lohr M."/>
            <person name="Mayer K."/>
            <person name="Melkozernov A."/>
            <person name="Murata T."/>
            <person name="Nelson D."/>
            <person name="Pils B."/>
            <person name="Prigge M."/>
            <person name="Reiss B."/>
            <person name="Renner T."/>
            <person name="Rombauts S."/>
            <person name="Rushton P."/>
            <person name="Sanderfoot A."/>
            <person name="Schween G."/>
            <person name="Shiu S.-H."/>
            <person name="Stueber K."/>
            <person name="Theodoulou F.L."/>
            <person name="Tu H."/>
            <person name="Van de Peer Y."/>
            <person name="Verrier P.J."/>
            <person name="Waters E."/>
            <person name="Wood A."/>
            <person name="Yang L."/>
            <person name="Cove D."/>
            <person name="Cuming A."/>
            <person name="Hasebe M."/>
            <person name="Lucas S."/>
            <person name="Mishler D.B."/>
            <person name="Reski R."/>
            <person name="Grigoriev I."/>
            <person name="Quatrano R.S."/>
            <person name="Boore J.L."/>
        </authorList>
    </citation>
    <scope>NUCLEOTIDE SEQUENCE [LARGE SCALE GENOMIC DNA]</scope>
    <source>
        <strain evidence="6 7">cv. Gransden 2004</strain>
    </source>
</reference>
<name>A0A2K1JQF9_PHYPA</name>
<dbReference type="GeneID" id="112289363"/>
<dbReference type="PANTHER" id="PTHR46633:SF3">
    <property type="entry name" value="SERINE_THREONINE-PROTEIN KINASE WNK (WITH NO LYSINE)-LIKE PROTEIN"/>
    <property type="match status" value="1"/>
</dbReference>
<feature type="region of interest" description="Disordered" evidence="3">
    <location>
        <begin position="86"/>
        <end position="111"/>
    </location>
</feature>
<reference evidence="5 7" key="2">
    <citation type="journal article" date="2018" name="Plant J.">
        <title>The Physcomitrella patens chromosome-scale assembly reveals moss genome structure and evolution.</title>
        <authorList>
            <person name="Lang D."/>
            <person name="Ullrich K.K."/>
            <person name="Murat F."/>
            <person name="Fuchs J."/>
            <person name="Jenkins J."/>
            <person name="Haas F.B."/>
            <person name="Piednoel M."/>
            <person name="Gundlach H."/>
            <person name="Van Bel M."/>
            <person name="Meyberg R."/>
            <person name="Vives C."/>
            <person name="Morata J."/>
            <person name="Symeonidi A."/>
            <person name="Hiss M."/>
            <person name="Muchero W."/>
            <person name="Kamisugi Y."/>
            <person name="Saleh O."/>
            <person name="Blanc G."/>
            <person name="Decker E.L."/>
            <person name="van Gessel N."/>
            <person name="Grimwood J."/>
            <person name="Hayes R.D."/>
            <person name="Graham S.W."/>
            <person name="Gunter L.E."/>
            <person name="McDaniel S.F."/>
            <person name="Hoernstein S.N.W."/>
            <person name="Larsson A."/>
            <person name="Li F.W."/>
            <person name="Perroud P.F."/>
            <person name="Phillips J."/>
            <person name="Ranjan P."/>
            <person name="Rokshar D.S."/>
            <person name="Rothfels C.J."/>
            <person name="Schneider L."/>
            <person name="Shu S."/>
            <person name="Stevenson D.W."/>
            <person name="Thummler F."/>
            <person name="Tillich M."/>
            <person name="Villarreal Aguilar J.C."/>
            <person name="Widiez T."/>
            <person name="Wong G.K."/>
            <person name="Wymore A."/>
            <person name="Zhang Y."/>
            <person name="Zimmer A.D."/>
            <person name="Quatrano R.S."/>
            <person name="Mayer K.F.X."/>
            <person name="Goodstein D."/>
            <person name="Casacuberta J.M."/>
            <person name="Vandepoele K."/>
            <person name="Reski R."/>
            <person name="Cuming A.C."/>
            <person name="Tuskan G.A."/>
            <person name="Maumus F."/>
            <person name="Salse J."/>
            <person name="Schmutz J."/>
            <person name="Rensing S.A."/>
        </authorList>
    </citation>
    <scope>NUCLEOTIDE SEQUENCE [LARGE SCALE GENOMIC DNA]</scope>
    <source>
        <strain evidence="6 7">cv. Gransden 2004</strain>
    </source>
</reference>
<keyword evidence="2" id="KW-0804">Transcription</keyword>
<proteinExistence type="predicted"/>
<evidence type="ECO:0000256" key="1">
    <source>
        <dbReference type="ARBA" id="ARBA00023015"/>
    </source>
</evidence>
<evidence type="ECO:0000256" key="3">
    <source>
        <dbReference type="SAM" id="MobiDB-lite"/>
    </source>
</evidence>
<evidence type="ECO:0000313" key="6">
    <source>
        <dbReference type="EnsemblPlants" id="Pp3c12_11470V3.1"/>
    </source>
</evidence>
<dbReference type="EMBL" id="ABEU02000012">
    <property type="protein sequence ID" value="PNR43761.1"/>
    <property type="molecule type" value="Genomic_DNA"/>
</dbReference>
<dbReference type="EnsemblPlants" id="Pp3c12_11470V3.3">
    <property type="protein sequence ID" value="Pp3c12_11470V3.3"/>
    <property type="gene ID" value="Pp3c12_11470"/>
</dbReference>
<dbReference type="AlphaFoldDB" id="A0A2K1JQF9"/>
<evidence type="ECO:0000259" key="4">
    <source>
        <dbReference type="Pfam" id="PF14215"/>
    </source>
</evidence>
<evidence type="ECO:0000313" key="5">
    <source>
        <dbReference type="EMBL" id="PNR43761.1"/>
    </source>
</evidence>
<feature type="region of interest" description="Disordered" evidence="3">
    <location>
        <begin position="274"/>
        <end position="343"/>
    </location>
</feature>
<dbReference type="Gramene" id="Pp3c12_11470V3.3">
    <property type="protein sequence ID" value="Pp3c12_11470V3.3"/>
    <property type="gene ID" value="Pp3c12_11470"/>
</dbReference>
<dbReference type="EnsemblPlants" id="Pp3c12_11470V3.1">
    <property type="protein sequence ID" value="Pp3c12_11470V3.1"/>
    <property type="gene ID" value="Pp3c12_11470"/>
</dbReference>
<sequence length="448" mass="49327">MDSRQGLSTMNPMLLQHALRSLCTDQRWVYAVFWRILPRNYPPPQWDTQAGIMDRSKTNKRNWILVWEDGFCNFPACSTAGTANEGLRGSSSSFLSTRQLPRGNDADRPDTMNPELFFKMSHEVYNYGEGLMGKVAVDNSHKWVYREPLENEMCFLSPWQGSLDPHPRTWDAQFKSGIQTIAVVAVQEGVLQLGSTQKIVEDLIFVLYMQRKFNPLHTVPSLFVPSQPASTAAGEGKRRTNELSSAICSNGGYHHGQWSMPEYERALPMPKGHVNGAQFLTPREPWRNSAAGTKRPSEAEPCAYTSGSFDPSRPECPSLPKALNTGHASPQGSTPQSIPPAFRPSMSSLQALLSKLPSVMCLEAVASTGLHPGNGFAVANFTTNRSPFPLPGPVASSSNGHDLPASVARSQNASQFLESFDHLGEFGIQEALENSDSSYNSFLNEICS</sequence>
<dbReference type="InterPro" id="IPR025610">
    <property type="entry name" value="MYC/MYB_N"/>
</dbReference>
<keyword evidence="7" id="KW-1185">Reference proteome</keyword>
<protein>
    <recommendedName>
        <fullName evidence="4">Transcription factor MYC/MYB N-terminal domain-containing protein</fullName>
    </recommendedName>
</protein>
<feature type="compositionally biased region" description="Polar residues" evidence="3">
    <location>
        <begin position="326"/>
        <end position="336"/>
    </location>
</feature>
<organism evidence="5">
    <name type="scientific">Physcomitrium patens</name>
    <name type="common">Spreading-leaved earth moss</name>
    <name type="synonym">Physcomitrella patens</name>
    <dbReference type="NCBI Taxonomy" id="3218"/>
    <lineage>
        <taxon>Eukaryota</taxon>
        <taxon>Viridiplantae</taxon>
        <taxon>Streptophyta</taxon>
        <taxon>Embryophyta</taxon>
        <taxon>Bryophyta</taxon>
        <taxon>Bryophytina</taxon>
        <taxon>Bryopsida</taxon>
        <taxon>Funariidae</taxon>
        <taxon>Funariales</taxon>
        <taxon>Funariaceae</taxon>
        <taxon>Physcomitrium</taxon>
    </lineage>
</organism>
<dbReference type="OrthoDB" id="1876470at2759"/>
<gene>
    <name evidence="6" type="primary">LOC112289363</name>
    <name evidence="5" type="ORF">PHYPA_016143</name>
</gene>
<dbReference type="Gramene" id="Pp3c12_11470V3.1">
    <property type="protein sequence ID" value="Pp3c12_11470V3.1"/>
    <property type="gene ID" value="Pp3c12_11470"/>
</dbReference>
<keyword evidence="1" id="KW-0805">Transcription regulation</keyword>
<dbReference type="PaxDb" id="3218-PP1S391_18V6.1"/>
<feature type="domain" description="Transcription factor MYC/MYB N-terminal" evidence="4">
    <location>
        <begin position="15"/>
        <end position="213"/>
    </location>
</feature>
<feature type="compositionally biased region" description="Polar residues" evidence="3">
    <location>
        <begin position="89"/>
        <end position="99"/>
    </location>
</feature>
<dbReference type="Pfam" id="PF14215">
    <property type="entry name" value="bHLH-MYC_N"/>
    <property type="match status" value="1"/>
</dbReference>
<dbReference type="Proteomes" id="UP000006727">
    <property type="component" value="Chromosome 12"/>
</dbReference>
<reference evidence="6" key="3">
    <citation type="submission" date="2020-12" db="UniProtKB">
        <authorList>
            <consortium name="EnsemblPlants"/>
        </authorList>
    </citation>
    <scope>IDENTIFICATION</scope>
</reference>